<dbReference type="GO" id="GO:0016758">
    <property type="term" value="F:hexosyltransferase activity"/>
    <property type="evidence" value="ECO:0007669"/>
    <property type="project" value="UniProtKB-ARBA"/>
</dbReference>
<dbReference type="SUPFAM" id="SSF53448">
    <property type="entry name" value="Nucleotide-diphospho-sugar transferases"/>
    <property type="match status" value="1"/>
</dbReference>
<feature type="domain" description="Glycosyltransferase 2-like" evidence="1">
    <location>
        <begin position="7"/>
        <end position="129"/>
    </location>
</feature>
<sequence>MKIPSVSVILPCYNAAQTLEETLESIEGQTHKDFEVIAVDDGSTDRTADILDHRSKRDSRFKCIFQPHGGVISASNAGMLASVSPYIARLDADDRAHPQRLEKQIAFLDENPDTALVGCLVKAFPEEDVGDGFRIYIEWLNALVSDDDIRREIFIESPLPNPSVMIRREWMLRMGGYQDHGWPEDYDLFLRLYLAGARFAKIPEVLHEWRDHPNRITHTDSRYSLENFLRTKAYYLARGPLKGRDAVIVWGSGMMGRRLAKQLERQDMPLVAFVDIDPKKIGRTRRAKPIIAPDELGKCWGQYQNPVILASVGSRGARKLIRQRLNNFGYKEGIDWWASA</sequence>
<protein>
    <submittedName>
        <fullName evidence="2">Glycosyltransferase</fullName>
    </submittedName>
</protein>
<evidence type="ECO:0000259" key="1">
    <source>
        <dbReference type="Pfam" id="PF00535"/>
    </source>
</evidence>
<dbReference type="InterPro" id="IPR036291">
    <property type="entry name" value="NAD(P)-bd_dom_sf"/>
</dbReference>
<proteinExistence type="predicted"/>
<comment type="caution">
    <text evidence="2">The sequence shown here is derived from an EMBL/GenBank/DDBJ whole genome shotgun (WGS) entry which is preliminary data.</text>
</comment>
<evidence type="ECO:0000313" key="3">
    <source>
        <dbReference type="Proteomes" id="UP000614469"/>
    </source>
</evidence>
<dbReference type="Proteomes" id="UP000614469">
    <property type="component" value="Unassembled WGS sequence"/>
</dbReference>
<dbReference type="Gene3D" id="3.40.50.720">
    <property type="entry name" value="NAD(P)-binding Rossmann-like Domain"/>
    <property type="match status" value="1"/>
</dbReference>
<dbReference type="InterPro" id="IPR029044">
    <property type="entry name" value="Nucleotide-diphossugar_trans"/>
</dbReference>
<dbReference type="PANTHER" id="PTHR22916:SF3">
    <property type="entry name" value="UDP-GLCNAC:BETAGAL BETA-1,3-N-ACETYLGLUCOSAMINYLTRANSFERASE-LIKE PROTEIN 1"/>
    <property type="match status" value="1"/>
</dbReference>
<dbReference type="InterPro" id="IPR001173">
    <property type="entry name" value="Glyco_trans_2-like"/>
</dbReference>
<evidence type="ECO:0000313" key="2">
    <source>
        <dbReference type="EMBL" id="MBC8333780.1"/>
    </source>
</evidence>
<dbReference type="PANTHER" id="PTHR22916">
    <property type="entry name" value="GLYCOSYLTRANSFERASE"/>
    <property type="match status" value="1"/>
</dbReference>
<name>A0A8J6TGS5_9CHLR</name>
<organism evidence="2 3">
    <name type="scientific">Candidatus Desulfolinea nitratireducens</name>
    <dbReference type="NCBI Taxonomy" id="2841698"/>
    <lineage>
        <taxon>Bacteria</taxon>
        <taxon>Bacillati</taxon>
        <taxon>Chloroflexota</taxon>
        <taxon>Anaerolineae</taxon>
        <taxon>Anaerolineales</taxon>
        <taxon>Anaerolineales incertae sedis</taxon>
        <taxon>Candidatus Desulfolinea</taxon>
    </lineage>
</organism>
<dbReference type="AlphaFoldDB" id="A0A8J6TGS5"/>
<accession>A0A8J6TGS5</accession>
<gene>
    <name evidence="2" type="ORF">H8E29_00805</name>
</gene>
<dbReference type="Pfam" id="PF00535">
    <property type="entry name" value="Glycos_transf_2"/>
    <property type="match status" value="1"/>
</dbReference>
<dbReference type="SUPFAM" id="SSF51735">
    <property type="entry name" value="NAD(P)-binding Rossmann-fold domains"/>
    <property type="match status" value="1"/>
</dbReference>
<dbReference type="EMBL" id="JACNJN010000026">
    <property type="protein sequence ID" value="MBC8333780.1"/>
    <property type="molecule type" value="Genomic_DNA"/>
</dbReference>
<dbReference type="Gene3D" id="3.90.550.10">
    <property type="entry name" value="Spore Coat Polysaccharide Biosynthesis Protein SpsA, Chain A"/>
    <property type="match status" value="1"/>
</dbReference>
<reference evidence="2 3" key="1">
    <citation type="submission" date="2020-08" db="EMBL/GenBank/DDBJ databases">
        <title>Bridging the membrane lipid divide: bacteria of the FCB group superphylum have the potential to synthesize archaeal ether lipids.</title>
        <authorList>
            <person name="Villanueva L."/>
            <person name="Von Meijenfeldt F.A.B."/>
            <person name="Westbye A.B."/>
            <person name="Yadav S."/>
            <person name="Hopmans E.C."/>
            <person name="Dutilh B.E."/>
            <person name="Sinninghe Damste J.S."/>
        </authorList>
    </citation>
    <scope>NUCLEOTIDE SEQUENCE [LARGE SCALE GENOMIC DNA]</scope>
    <source>
        <strain evidence="2">NIOZ-UU36</strain>
    </source>
</reference>